<dbReference type="EMBL" id="SRMA01027244">
    <property type="protein sequence ID" value="TRY57181.1"/>
    <property type="molecule type" value="Genomic_DNA"/>
</dbReference>
<dbReference type="STRING" id="623744.A0A553MVG8"/>
<accession>A0A553MVG8</accession>
<dbReference type="Pfam" id="PF24681">
    <property type="entry name" value="Kelch_KLHDC2_KLHL20_DRC7"/>
    <property type="match status" value="1"/>
</dbReference>
<dbReference type="Gene3D" id="2.120.10.80">
    <property type="entry name" value="Kelch-type beta propeller"/>
    <property type="match status" value="2"/>
</dbReference>
<dbReference type="AlphaFoldDB" id="A0A553MVG8"/>
<evidence type="ECO:0000256" key="2">
    <source>
        <dbReference type="ARBA" id="ARBA00022737"/>
    </source>
</evidence>
<dbReference type="InterPro" id="IPR052124">
    <property type="entry name" value="Rab9_kelch_effector"/>
</dbReference>
<dbReference type="InterPro" id="IPR015915">
    <property type="entry name" value="Kelch-typ_b-propeller"/>
</dbReference>
<proteinExistence type="predicted"/>
<comment type="caution">
    <text evidence="5">The sequence shown here is derived from an EMBL/GenBank/DDBJ whole genome shotgun (WGS) entry which is preliminary data.</text>
</comment>
<organism evidence="5 6">
    <name type="scientific">Danionella cerebrum</name>
    <dbReference type="NCBI Taxonomy" id="2873325"/>
    <lineage>
        <taxon>Eukaryota</taxon>
        <taxon>Metazoa</taxon>
        <taxon>Chordata</taxon>
        <taxon>Craniata</taxon>
        <taxon>Vertebrata</taxon>
        <taxon>Euteleostomi</taxon>
        <taxon>Actinopterygii</taxon>
        <taxon>Neopterygii</taxon>
        <taxon>Teleostei</taxon>
        <taxon>Ostariophysi</taxon>
        <taxon>Cypriniformes</taxon>
        <taxon>Danionidae</taxon>
        <taxon>Danioninae</taxon>
        <taxon>Danionella</taxon>
    </lineage>
</organism>
<dbReference type="PANTHER" id="PTHR46647">
    <property type="entry name" value="RAB9 EFFECTOR PROTEIN WITH KELCH MOTIFS"/>
    <property type="match status" value="1"/>
</dbReference>
<evidence type="ECO:0000313" key="5">
    <source>
        <dbReference type="EMBL" id="TRY57181.1"/>
    </source>
</evidence>
<protein>
    <recommendedName>
        <fullName evidence="4">Rab9 effector protein with kelch motifs</fullName>
    </recommendedName>
</protein>
<reference evidence="5 6" key="1">
    <citation type="journal article" date="2019" name="Sci. Data">
        <title>Hybrid genome assembly and annotation of Danionella translucida.</title>
        <authorList>
            <person name="Kadobianskyi M."/>
            <person name="Schulze L."/>
            <person name="Schuelke M."/>
            <person name="Judkewitz B."/>
        </authorList>
    </citation>
    <scope>NUCLEOTIDE SEQUENCE [LARGE SCALE GENOMIC DNA]</scope>
    <source>
        <strain evidence="5 6">Bolton</strain>
    </source>
</reference>
<dbReference type="OrthoDB" id="10251809at2759"/>
<dbReference type="SUPFAM" id="SSF50965">
    <property type="entry name" value="Galactose oxidase, central domain"/>
    <property type="match status" value="1"/>
</dbReference>
<keyword evidence="6" id="KW-1185">Reference proteome</keyword>
<dbReference type="Proteomes" id="UP000316079">
    <property type="component" value="Unassembled WGS sequence"/>
</dbReference>
<keyword evidence="1" id="KW-0880">Kelch repeat</keyword>
<evidence type="ECO:0000256" key="3">
    <source>
        <dbReference type="ARBA" id="ARBA00037224"/>
    </source>
</evidence>
<evidence type="ECO:0000256" key="1">
    <source>
        <dbReference type="ARBA" id="ARBA00022441"/>
    </source>
</evidence>
<dbReference type="PANTHER" id="PTHR46647:SF1">
    <property type="entry name" value="RAB9 EFFECTOR PROTEIN WITH KELCH MOTIFS"/>
    <property type="match status" value="1"/>
</dbReference>
<comment type="function">
    <text evidence="3">Rab9 effector required for endosome to trans-Golgi network (TGN) transport.</text>
</comment>
<keyword evidence="2" id="KW-0677">Repeat</keyword>
<evidence type="ECO:0000313" key="6">
    <source>
        <dbReference type="Proteomes" id="UP000316079"/>
    </source>
</evidence>
<name>A0A553MVG8_9TELE</name>
<gene>
    <name evidence="5" type="ORF">DNTS_003268</name>
</gene>
<evidence type="ECO:0000256" key="4">
    <source>
        <dbReference type="ARBA" id="ARBA00039295"/>
    </source>
</evidence>
<sequence length="347" mass="37734">MELLPVLEPEEKPQPGIWYVLQPSGEPPGVTVGHTCTFLPPSEAGKGKIVIVGGANPSGSFSESHVINLDSHEWDIPDWEGLEPRYEHCSFVPQCEPESLYVFAGAEKSGNHNSVQALRLPGGASGGCSWSSVQVCGVPPSPRTYHTSTACVRDQLFVFSGGDAGATAVSDAQLHVFDTVSRTWTQPDTVGTPPSPRHGHVIAAVQSELYIHGGISGEKILGDMFKLCTETLRWQEVTAKGDTPPPLAAHACVSHGRNIFIFGGMTAEGAINEMFQFHCDEESWTRLKFTMDPPSPRLDHSMCLLPWRVRRRGKTQTDGSEDHHLCFVFGGMDTQGLIFNDCLVTLL</sequence>
<dbReference type="InterPro" id="IPR011043">
    <property type="entry name" value="Gal_Oxase/kelch_b-propeller"/>
</dbReference>